<keyword evidence="2 5" id="KW-0456">Lyase</keyword>
<dbReference type="Pfam" id="PF00206">
    <property type="entry name" value="Lyase_1"/>
    <property type="match status" value="1"/>
</dbReference>
<dbReference type="GO" id="GO:0004018">
    <property type="term" value="F:N6-(1,2-dicarboxyethyl)AMP AMP-lyase (fumarate-forming) activity"/>
    <property type="evidence" value="ECO:0007669"/>
    <property type="project" value="InterPro"/>
</dbReference>
<dbReference type="GO" id="GO:0044208">
    <property type="term" value="P:'de novo' AMP biosynthetic process"/>
    <property type="evidence" value="ECO:0007669"/>
    <property type="project" value="UniProtKB-UniPathway"/>
</dbReference>
<dbReference type="Proteomes" id="UP000245998">
    <property type="component" value="Unassembled WGS sequence"/>
</dbReference>
<accession>A0A2U1JRG2</accession>
<dbReference type="RefSeq" id="WP_116555942.1">
    <property type="nucleotide sequence ID" value="NZ_QCZG01000047.1"/>
</dbReference>
<gene>
    <name evidence="5" type="primary">purB</name>
    <name evidence="5" type="ORF">DCC39_16170</name>
</gene>
<dbReference type="InterPro" id="IPR022761">
    <property type="entry name" value="Fumarate_lyase_N"/>
</dbReference>
<keyword evidence="6" id="KW-1185">Reference proteome</keyword>
<evidence type="ECO:0000256" key="1">
    <source>
        <dbReference type="ARBA" id="ARBA00022755"/>
    </source>
</evidence>
<sequence>MGSHMIDFRLFRDSFGTEEMRKVFAEDSFVQKLLDAESALARAEAKLNIIPKEAADEISEKAKIKNINYDELEMEIKTAKHPLVPLIRQLESVCANNYGQYIHLGATTQDIIDTATILQVKEAHEIIMLQLEQLQEELMKLAKKHRDTPMPGRTHRQHALPITFGYKTSVWLEEVNRHIDRLDHVKSILFVGQLAGAVGTLASFKKEGFKVQEIFMNELGLSVPDVTWHTSRDNLTEFIFILGMITGTAGKMANEIANLQRTEIQELEEPFKFGKVGSSTMPHKRNPSMCENVVGLSRIVQNNSQLLLNGMIHEHERDKVSWQVEWEVISESCIMTAGALSTLVTVLKGLNVNISNMNKNLMITNGLILSESLMLALGERIGKQKSHDILYHTSMESFEKKIPLQECLLNNQEIKQHLNEDEIMDLLDPVKHTGLSAEITDKVVTKTKKMRQELLKA</sequence>
<dbReference type="SMART" id="SM00998">
    <property type="entry name" value="ADSL_C"/>
    <property type="match status" value="1"/>
</dbReference>
<dbReference type="PRINTS" id="PR00145">
    <property type="entry name" value="ARGSUCLYASE"/>
</dbReference>
<dbReference type="PANTHER" id="PTHR43172">
    <property type="entry name" value="ADENYLOSUCCINATE LYASE"/>
    <property type="match status" value="1"/>
</dbReference>
<dbReference type="InterPro" id="IPR020557">
    <property type="entry name" value="Fumarate_lyase_CS"/>
</dbReference>
<feature type="coiled-coil region" evidence="3">
    <location>
        <begin position="117"/>
        <end position="144"/>
    </location>
</feature>
<dbReference type="OrthoDB" id="9768878at2"/>
<dbReference type="CDD" id="cd01597">
    <property type="entry name" value="pCLME"/>
    <property type="match status" value="1"/>
</dbReference>
<name>A0A2U1JRG2_9BACI</name>
<dbReference type="PROSITE" id="PS00163">
    <property type="entry name" value="FUMARATE_LYASES"/>
    <property type="match status" value="1"/>
</dbReference>
<dbReference type="UniPathway" id="UPA00074">
    <property type="reaction ID" value="UER00132"/>
</dbReference>
<feature type="domain" description="Adenylosuccinate lyase C-terminal" evidence="4">
    <location>
        <begin position="365"/>
        <end position="444"/>
    </location>
</feature>
<evidence type="ECO:0000256" key="2">
    <source>
        <dbReference type="ARBA" id="ARBA00023239"/>
    </source>
</evidence>
<dbReference type="Pfam" id="PF10397">
    <property type="entry name" value="ADSL_C"/>
    <property type="match status" value="1"/>
</dbReference>
<dbReference type="GO" id="GO:0005829">
    <property type="term" value="C:cytosol"/>
    <property type="evidence" value="ECO:0007669"/>
    <property type="project" value="TreeGrafter"/>
</dbReference>
<dbReference type="InterPro" id="IPR008948">
    <property type="entry name" value="L-Aspartase-like"/>
</dbReference>
<dbReference type="AlphaFoldDB" id="A0A2U1JRG2"/>
<protein>
    <submittedName>
        <fullName evidence="5">Adenylosuccinate lyase</fullName>
    </submittedName>
</protein>
<dbReference type="EMBL" id="QCZG01000047">
    <property type="protein sequence ID" value="PWA07787.1"/>
    <property type="molecule type" value="Genomic_DNA"/>
</dbReference>
<keyword evidence="1" id="KW-0658">Purine biosynthesis</keyword>
<dbReference type="NCBIfam" id="TIGR00928">
    <property type="entry name" value="purB"/>
    <property type="match status" value="1"/>
</dbReference>
<keyword evidence="3" id="KW-0175">Coiled coil</keyword>
<comment type="caution">
    <text evidence="5">The sequence shown here is derived from an EMBL/GenBank/DDBJ whole genome shotgun (WGS) entry which is preliminary data.</text>
</comment>
<evidence type="ECO:0000313" key="5">
    <source>
        <dbReference type="EMBL" id="PWA07787.1"/>
    </source>
</evidence>
<proteinExistence type="predicted"/>
<evidence type="ECO:0000313" key="6">
    <source>
        <dbReference type="Proteomes" id="UP000245998"/>
    </source>
</evidence>
<dbReference type="GO" id="GO:0070626">
    <property type="term" value="F:(S)-2-(5-amino-1-(5-phospho-D-ribosyl)imidazole-4-carboxamido) succinate lyase (fumarate-forming) activity"/>
    <property type="evidence" value="ECO:0007669"/>
    <property type="project" value="TreeGrafter"/>
</dbReference>
<dbReference type="Gene3D" id="1.20.200.10">
    <property type="entry name" value="Fumarase/aspartase (Central domain)"/>
    <property type="match status" value="1"/>
</dbReference>
<organism evidence="5 6">
    <name type="scientific">Pueribacillus theae</name>
    <dbReference type="NCBI Taxonomy" id="2171751"/>
    <lineage>
        <taxon>Bacteria</taxon>
        <taxon>Bacillati</taxon>
        <taxon>Bacillota</taxon>
        <taxon>Bacilli</taxon>
        <taxon>Bacillales</taxon>
        <taxon>Bacillaceae</taxon>
        <taxon>Pueribacillus</taxon>
    </lineage>
</organism>
<dbReference type="UniPathway" id="UPA00075">
    <property type="reaction ID" value="UER00336"/>
</dbReference>
<dbReference type="PRINTS" id="PR00149">
    <property type="entry name" value="FUMRATELYASE"/>
</dbReference>
<dbReference type="FunFam" id="1.20.200.10:FF:000014">
    <property type="entry name" value="3-carboxy-cis,cis-muconate cycloisomerase"/>
    <property type="match status" value="1"/>
</dbReference>
<dbReference type="PANTHER" id="PTHR43172:SF1">
    <property type="entry name" value="ADENYLOSUCCINATE LYASE"/>
    <property type="match status" value="1"/>
</dbReference>
<dbReference type="GO" id="GO:0006189">
    <property type="term" value="P:'de novo' IMP biosynthetic process"/>
    <property type="evidence" value="ECO:0007669"/>
    <property type="project" value="UniProtKB-UniPathway"/>
</dbReference>
<dbReference type="Gene3D" id="1.10.40.30">
    <property type="entry name" value="Fumarase/aspartase (C-terminal domain)"/>
    <property type="match status" value="1"/>
</dbReference>
<reference evidence="5 6" key="1">
    <citation type="submission" date="2018-04" db="EMBL/GenBank/DDBJ databases">
        <title>Camelliibacillus theae gen. nov., sp. nov., isolated from Pu'er tea.</title>
        <authorList>
            <person name="Niu L."/>
        </authorList>
    </citation>
    <scope>NUCLEOTIDE SEQUENCE [LARGE SCALE GENOMIC DNA]</scope>
    <source>
        <strain evidence="5 6">T8</strain>
    </source>
</reference>
<dbReference type="InterPro" id="IPR019468">
    <property type="entry name" value="AdenyloSucc_lyase_C"/>
</dbReference>
<dbReference type="InterPro" id="IPR000362">
    <property type="entry name" value="Fumarate_lyase_fam"/>
</dbReference>
<dbReference type="SUPFAM" id="SSF48557">
    <property type="entry name" value="L-aspartase-like"/>
    <property type="match status" value="1"/>
</dbReference>
<evidence type="ECO:0000256" key="3">
    <source>
        <dbReference type="SAM" id="Coils"/>
    </source>
</evidence>
<evidence type="ECO:0000259" key="4">
    <source>
        <dbReference type="SMART" id="SM00998"/>
    </source>
</evidence>
<dbReference type="InterPro" id="IPR004769">
    <property type="entry name" value="Pur_lyase"/>
</dbReference>